<evidence type="ECO:0000259" key="13">
    <source>
        <dbReference type="SMART" id="SM01420"/>
    </source>
</evidence>
<evidence type="ECO:0000256" key="9">
    <source>
        <dbReference type="ARBA" id="ARBA00023303"/>
    </source>
</evidence>
<protein>
    <submittedName>
        <fullName evidence="15">Short transient receptor potential channel 4-like</fullName>
    </submittedName>
</protein>
<feature type="repeat" description="ANK" evidence="10">
    <location>
        <begin position="115"/>
        <end position="147"/>
    </location>
</feature>
<keyword evidence="3 12" id="KW-0812">Transmembrane</keyword>
<sequence length="937" mass="107364">MVIKRAKSPAEVLYLTAVDRGDRKAALVALDSPANINKDCVDGEGRTALVIAIENGNIDLVELLLEKGVRIGDALLRATDVQFVAAIEPICDHLNRQGKLKDGLNCRDSKGDLHPDITPVVLAAHHNNYDILKTLLEYGAYLQDPDMSNTHDFQTTEFTLEYSIGRINIYRALASEAYIALTSEDPINTAFELSWKLQQLSERDYEFHFQYIELADQCEQLAADLLGQVRDSREQSIVLSHDPKEWVTSRDFHEPNKVKRALRLNQKKFVAHPHCQQQLIELWYRGLPSWRKQHVMQAYMISFGLGLAFPFLCLCHIFAPGSKPALLLKTPYVRFICNVASSLAFLILLSIQAVDFHTVMQPHANLNKSETEEMDQLRGQHVLFTEALVMFFVFCHTSSEIQDIMKTGTRGIKYNFTWKLLDYMMLSLYWAWIALRIIATLELIGMQDTVNGNITKTELVYDDSQSDYVDDFYYSDYYGNNANNVPSEQDSRMVELLKRQSAMELTLERIYAKLNEAELNPDINKRDRRAVRRPKRPSSGGGSAGATDAPAEDSAIARLDSLHPILVADGIFAVAKVLSFLRVIRMTVVHLNVGPMQISLGRMTYDIVRFLAIFTLVWFAFSVGLNQLYFHYTREHAVTCGMEAAGRKCNPPYGSVSNALATLFWTLFGLSDLSSLKILHMDHWFTEMVGQMLYAAYHVLAIVVLLNILIAMMSNTYTKIEEDADMQWKYARSRLWLSYYEKRTALAPPFNVFPTWDSFRKIIRTFKRKIYGNSMERKKKKRSIIERKHKEYREVVQQLTQRYLFQRKRVGEDDDNKVGPEPWIADLKRDVSGFKYDLLQSLTDMDSRMKDIQEQIDEEKKEPTPSPGTEIEHALRNCMNDPPPKPKPPKPKRNNMPSTSPLTQGTFTKRGMIQRSLRFADGFYEGEVDYTSDEETV</sequence>
<dbReference type="Pfam" id="PF08344">
    <property type="entry name" value="TRP_2"/>
    <property type="match status" value="1"/>
</dbReference>
<evidence type="ECO:0000256" key="3">
    <source>
        <dbReference type="ARBA" id="ARBA00022692"/>
    </source>
</evidence>
<name>A0ABM0MLU4_SACKO</name>
<dbReference type="InterPro" id="IPR002153">
    <property type="entry name" value="TRPC_channel"/>
</dbReference>
<dbReference type="Pfam" id="PF00520">
    <property type="entry name" value="Ion_trans"/>
    <property type="match status" value="1"/>
</dbReference>
<keyword evidence="7" id="KW-0406">Ion transport</keyword>
<evidence type="ECO:0000256" key="11">
    <source>
        <dbReference type="SAM" id="MobiDB-lite"/>
    </source>
</evidence>
<evidence type="ECO:0000256" key="7">
    <source>
        <dbReference type="ARBA" id="ARBA00023065"/>
    </source>
</evidence>
<evidence type="ECO:0000256" key="1">
    <source>
        <dbReference type="ARBA" id="ARBA00004141"/>
    </source>
</evidence>
<keyword evidence="4" id="KW-0677">Repeat</keyword>
<evidence type="ECO:0000313" key="14">
    <source>
        <dbReference type="Proteomes" id="UP000694865"/>
    </source>
</evidence>
<evidence type="ECO:0000256" key="4">
    <source>
        <dbReference type="ARBA" id="ARBA00022737"/>
    </source>
</evidence>
<keyword evidence="5 12" id="KW-1133">Transmembrane helix</keyword>
<keyword evidence="14" id="KW-1185">Reference proteome</keyword>
<dbReference type="PRINTS" id="PR01097">
    <property type="entry name" value="TRNSRECEPTRP"/>
</dbReference>
<keyword evidence="6 10" id="KW-0040">ANK repeat</keyword>
<dbReference type="Gene3D" id="1.25.40.20">
    <property type="entry name" value="Ankyrin repeat-containing domain"/>
    <property type="match status" value="1"/>
</dbReference>
<dbReference type="Pfam" id="PF00023">
    <property type="entry name" value="Ank"/>
    <property type="match status" value="1"/>
</dbReference>
<evidence type="ECO:0000256" key="5">
    <source>
        <dbReference type="ARBA" id="ARBA00022989"/>
    </source>
</evidence>
<feature type="transmembrane region" description="Helical" evidence="12">
    <location>
        <begin position="298"/>
        <end position="319"/>
    </location>
</feature>
<evidence type="ECO:0000256" key="8">
    <source>
        <dbReference type="ARBA" id="ARBA00023136"/>
    </source>
</evidence>
<organism evidence="14 15">
    <name type="scientific">Saccoglossus kowalevskii</name>
    <name type="common">Acorn worm</name>
    <dbReference type="NCBI Taxonomy" id="10224"/>
    <lineage>
        <taxon>Eukaryota</taxon>
        <taxon>Metazoa</taxon>
        <taxon>Hemichordata</taxon>
        <taxon>Enteropneusta</taxon>
        <taxon>Harrimaniidae</taxon>
        <taxon>Saccoglossus</taxon>
    </lineage>
</organism>
<dbReference type="PANTHER" id="PTHR10117:SF54">
    <property type="entry name" value="TRANSIENT RECEPTOR POTENTIAL-GAMMA PROTEIN"/>
    <property type="match status" value="1"/>
</dbReference>
<evidence type="ECO:0000313" key="15">
    <source>
        <dbReference type="RefSeq" id="XP_006820985.1"/>
    </source>
</evidence>
<evidence type="ECO:0000256" key="2">
    <source>
        <dbReference type="ARBA" id="ARBA00022448"/>
    </source>
</evidence>
<feature type="transmembrane region" description="Helical" evidence="12">
    <location>
        <begin position="692"/>
        <end position="713"/>
    </location>
</feature>
<feature type="transmembrane region" description="Helical" evidence="12">
    <location>
        <begin position="331"/>
        <end position="351"/>
    </location>
</feature>
<gene>
    <name evidence="15" type="primary">LOC100373580</name>
</gene>
<feature type="compositionally biased region" description="Basic residues" evidence="11">
    <location>
        <begin position="526"/>
        <end position="536"/>
    </location>
</feature>
<feature type="region of interest" description="Disordered" evidence="11">
    <location>
        <begin position="856"/>
        <end position="911"/>
    </location>
</feature>
<dbReference type="Proteomes" id="UP000694865">
    <property type="component" value="Unplaced"/>
</dbReference>
<evidence type="ECO:0000256" key="10">
    <source>
        <dbReference type="PROSITE-ProRule" id="PRU00023"/>
    </source>
</evidence>
<keyword evidence="2" id="KW-0813">Transport</keyword>
<dbReference type="SUPFAM" id="SSF48403">
    <property type="entry name" value="Ankyrin repeat"/>
    <property type="match status" value="1"/>
</dbReference>
<evidence type="ECO:0000256" key="6">
    <source>
        <dbReference type="ARBA" id="ARBA00023043"/>
    </source>
</evidence>
<dbReference type="InterPro" id="IPR013555">
    <property type="entry name" value="TRP_dom"/>
</dbReference>
<feature type="repeat" description="ANK" evidence="10">
    <location>
        <begin position="44"/>
        <end position="71"/>
    </location>
</feature>
<evidence type="ECO:0000256" key="12">
    <source>
        <dbReference type="SAM" id="Phobius"/>
    </source>
</evidence>
<dbReference type="InterPro" id="IPR002110">
    <property type="entry name" value="Ankyrin_rpt"/>
</dbReference>
<dbReference type="GeneID" id="100373580"/>
<feature type="transmembrane region" description="Helical" evidence="12">
    <location>
        <begin position="605"/>
        <end position="625"/>
    </location>
</feature>
<feature type="domain" description="Transient receptor ion channel" evidence="13">
    <location>
        <begin position="144"/>
        <end position="208"/>
    </location>
</feature>
<accession>A0ABM0MLU4</accession>
<dbReference type="PANTHER" id="PTHR10117">
    <property type="entry name" value="TRANSIENT RECEPTOR POTENTIAL CHANNEL"/>
    <property type="match status" value="1"/>
</dbReference>
<dbReference type="Pfam" id="PF13606">
    <property type="entry name" value="Ank_3"/>
    <property type="match status" value="1"/>
</dbReference>
<dbReference type="RefSeq" id="XP_006820985.1">
    <property type="nucleotide sequence ID" value="XM_006820922.1"/>
</dbReference>
<comment type="subcellular location">
    <subcellularLocation>
        <location evidence="1">Membrane</location>
        <topology evidence="1">Multi-pass membrane protein</topology>
    </subcellularLocation>
</comment>
<feature type="transmembrane region" description="Helical" evidence="12">
    <location>
        <begin position="420"/>
        <end position="439"/>
    </location>
</feature>
<dbReference type="PROSITE" id="PS50297">
    <property type="entry name" value="ANK_REP_REGION"/>
    <property type="match status" value="1"/>
</dbReference>
<dbReference type="SMART" id="SM01420">
    <property type="entry name" value="TRP_2"/>
    <property type="match status" value="1"/>
</dbReference>
<reference evidence="15" key="1">
    <citation type="submission" date="2025-08" db="UniProtKB">
        <authorList>
            <consortium name="RefSeq"/>
        </authorList>
    </citation>
    <scope>IDENTIFICATION</scope>
    <source>
        <tissue evidence="15">Testes</tissue>
    </source>
</reference>
<dbReference type="SMART" id="SM00248">
    <property type="entry name" value="ANK"/>
    <property type="match status" value="2"/>
</dbReference>
<proteinExistence type="predicted"/>
<feature type="region of interest" description="Disordered" evidence="11">
    <location>
        <begin position="525"/>
        <end position="549"/>
    </location>
</feature>
<feature type="compositionally biased region" description="Polar residues" evidence="11">
    <location>
        <begin position="895"/>
        <end position="907"/>
    </location>
</feature>
<dbReference type="InterPro" id="IPR005821">
    <property type="entry name" value="Ion_trans_dom"/>
</dbReference>
<keyword evidence="8 12" id="KW-0472">Membrane</keyword>
<dbReference type="PROSITE" id="PS50088">
    <property type="entry name" value="ANK_REPEAT"/>
    <property type="match status" value="2"/>
</dbReference>
<keyword evidence="9" id="KW-0407">Ion channel</keyword>
<dbReference type="InterPro" id="IPR036770">
    <property type="entry name" value="Ankyrin_rpt-contain_sf"/>
</dbReference>